<dbReference type="AlphaFoldDB" id="A0A3B7DFW1"/>
<gene>
    <name evidence="2" type="ORF">HXM94_05540</name>
    <name evidence="3" type="ORF">NM222_05915</name>
</gene>
<evidence type="ECO:0000313" key="2">
    <source>
        <dbReference type="EMBL" id="MBF1307220.1"/>
    </source>
</evidence>
<evidence type="ECO:0000313" key="3">
    <source>
        <dbReference type="EMBL" id="WBB30503.1"/>
    </source>
</evidence>
<reference evidence="3" key="2">
    <citation type="submission" date="2022-07" db="EMBL/GenBank/DDBJ databases">
        <title>Parvimonas micra travels from the subgingival sulcus of the human oral cavity to the colorectal adenocarcinoma.</title>
        <authorList>
            <person name="Conde-Perez K."/>
            <person name="Buetas E."/>
            <person name="Aja-Macaya P."/>
            <person name="Martin-De Arribas E."/>
            <person name="Iglesias-Corras I."/>
            <person name="Trigo-Tasende N."/>
            <person name="Nasser-Ali M."/>
            <person name="Estevez L.S."/>
            <person name="Rumbo-Feal S."/>
            <person name="Otero-Alen B."/>
            <person name="Noguera J.F."/>
            <person name="Concha A."/>
            <person name="Pardinas-Lopez S."/>
            <person name="Carda-Dieguez M."/>
            <person name="Gomez-Randulfe I."/>
            <person name="Martinez-Lago N."/>
            <person name="Ladra S."/>
            <person name="Aparicio L.A."/>
            <person name="Bou G."/>
            <person name="Mira A."/>
            <person name="Vallejo J.A."/>
            <person name="Poza M."/>
        </authorList>
    </citation>
    <scope>NUCLEOTIDE SEQUENCE</scope>
    <source>
        <strain evidence="3">PM102KC-G-1</strain>
    </source>
</reference>
<organism evidence="2 4">
    <name type="scientific">Parvimonas micra</name>
    <dbReference type="NCBI Taxonomy" id="33033"/>
    <lineage>
        <taxon>Bacteria</taxon>
        <taxon>Bacillati</taxon>
        <taxon>Bacillota</taxon>
        <taxon>Tissierellia</taxon>
        <taxon>Tissierellales</taxon>
        <taxon>Peptoniphilaceae</taxon>
        <taxon>Parvimonas</taxon>
    </lineage>
</organism>
<dbReference type="EMBL" id="JABZRE010000019">
    <property type="protein sequence ID" value="MBF1307220.1"/>
    <property type="molecule type" value="Genomic_DNA"/>
</dbReference>
<proteinExistence type="predicted"/>
<sequence length="66" mass="8263">MTSREWFLFVLSWLMIFYIQILYKKFVIPSIEKEKNISLKKFVIYSRIVYFVIVVGLLYFMIFFRY</sequence>
<keyword evidence="1" id="KW-0472">Membrane</keyword>
<evidence type="ECO:0000313" key="4">
    <source>
        <dbReference type="Proteomes" id="UP000758611"/>
    </source>
</evidence>
<feature type="transmembrane region" description="Helical" evidence="1">
    <location>
        <begin position="44"/>
        <end position="64"/>
    </location>
</feature>
<accession>A0A3B7DFW1</accession>
<evidence type="ECO:0000256" key="1">
    <source>
        <dbReference type="SAM" id="Phobius"/>
    </source>
</evidence>
<protein>
    <submittedName>
        <fullName evidence="2">Uncharacterized protein</fullName>
    </submittedName>
</protein>
<name>A0A3B7DFW1_9FIRM</name>
<dbReference type="Proteomes" id="UP001210690">
    <property type="component" value="Chromosome"/>
</dbReference>
<dbReference type="RefSeq" id="WP_118058568.1">
    <property type="nucleotide sequence ID" value="NZ_CALHGL010000019.1"/>
</dbReference>
<keyword evidence="1" id="KW-1133">Transmembrane helix</keyword>
<dbReference type="Proteomes" id="UP000758611">
    <property type="component" value="Unassembled WGS sequence"/>
</dbReference>
<feature type="transmembrane region" description="Helical" evidence="1">
    <location>
        <begin position="6"/>
        <end position="23"/>
    </location>
</feature>
<keyword evidence="1" id="KW-0812">Transmembrane</keyword>
<dbReference type="EMBL" id="CP101412">
    <property type="protein sequence ID" value="WBB30503.1"/>
    <property type="molecule type" value="Genomic_DNA"/>
</dbReference>
<reference evidence="2" key="1">
    <citation type="submission" date="2020-04" db="EMBL/GenBank/DDBJ databases">
        <title>Deep metagenomics examines the oral microbiome during advanced dental caries in children, revealing novel taxa and co-occurrences with host molecules.</title>
        <authorList>
            <person name="Baker J.L."/>
            <person name="Morton J.T."/>
            <person name="Dinis M."/>
            <person name="Alvarez R."/>
            <person name="Tran N.C."/>
            <person name="Knight R."/>
            <person name="Edlund A."/>
        </authorList>
    </citation>
    <scope>NUCLEOTIDE SEQUENCE</scope>
    <source>
        <strain evidence="2">JCVI_23_bin.11</strain>
    </source>
</reference>